<proteinExistence type="predicted"/>
<name>A0ACC0FPF2_9ERIC</name>
<evidence type="ECO:0000313" key="2">
    <source>
        <dbReference type="Proteomes" id="UP001060215"/>
    </source>
</evidence>
<dbReference type="Proteomes" id="UP001060215">
    <property type="component" value="Chromosome 14"/>
</dbReference>
<sequence>MDERLIGATQTGDVETLYNLIQGDPFVLDKIDQVPFVDTPLHVAISANQTHFVKEIASLKPSFVVKQNQYGYSAIHLASMVGQAEIVKELITIDPKLHLLKGREKTTQLHCAAMAGHTDVINLLLDDCPQSLVELTIWNETALHLAVKSNQLEAFKLLFEWLQKLQDIEVGASAILLALESAKLQRLGMQLKLAQFLDKKEVERLWCSFAYSKREVEDFKIIKDGLEKIKREEVLNWKDKESNTVLHLARFTKQYEIIKILLSKNPTPGTQLDVNAVNGNNQTALGILFQLPREKEDKEIETILRQEGIVTAGQIITPPPSTTAMTPPKTFGLKGHPPPINSNNIMIIASILLAITCFLTGVYPPGGVWQYD</sequence>
<keyword evidence="2" id="KW-1185">Reference proteome</keyword>
<dbReference type="EMBL" id="CM045771">
    <property type="protein sequence ID" value="KAI7989851.1"/>
    <property type="molecule type" value="Genomic_DNA"/>
</dbReference>
<comment type="caution">
    <text evidence="1">The sequence shown here is derived from an EMBL/GenBank/DDBJ whole genome shotgun (WGS) entry which is preliminary data.</text>
</comment>
<reference evidence="1 2" key="1">
    <citation type="journal article" date="2022" name="Plant J.">
        <title>Chromosome-level genome of Camellia lanceoleosa provides a valuable resource for understanding genome evolution and self-incompatibility.</title>
        <authorList>
            <person name="Gong W."/>
            <person name="Xiao S."/>
            <person name="Wang L."/>
            <person name="Liao Z."/>
            <person name="Chang Y."/>
            <person name="Mo W."/>
            <person name="Hu G."/>
            <person name="Li W."/>
            <person name="Zhao G."/>
            <person name="Zhu H."/>
            <person name="Hu X."/>
            <person name="Ji K."/>
            <person name="Xiang X."/>
            <person name="Song Q."/>
            <person name="Yuan D."/>
            <person name="Jin S."/>
            <person name="Zhang L."/>
        </authorList>
    </citation>
    <scope>NUCLEOTIDE SEQUENCE [LARGE SCALE GENOMIC DNA]</scope>
    <source>
        <strain evidence="1">SQ_2022a</strain>
    </source>
</reference>
<organism evidence="1 2">
    <name type="scientific">Camellia lanceoleosa</name>
    <dbReference type="NCBI Taxonomy" id="1840588"/>
    <lineage>
        <taxon>Eukaryota</taxon>
        <taxon>Viridiplantae</taxon>
        <taxon>Streptophyta</taxon>
        <taxon>Embryophyta</taxon>
        <taxon>Tracheophyta</taxon>
        <taxon>Spermatophyta</taxon>
        <taxon>Magnoliopsida</taxon>
        <taxon>eudicotyledons</taxon>
        <taxon>Gunneridae</taxon>
        <taxon>Pentapetalae</taxon>
        <taxon>asterids</taxon>
        <taxon>Ericales</taxon>
        <taxon>Theaceae</taxon>
        <taxon>Camellia</taxon>
    </lineage>
</organism>
<gene>
    <name evidence="1" type="ORF">LOK49_LG13G01654</name>
</gene>
<protein>
    <submittedName>
        <fullName evidence="1">Ankyrin repeat-containing protein BDA1</fullName>
    </submittedName>
</protein>
<evidence type="ECO:0000313" key="1">
    <source>
        <dbReference type="EMBL" id="KAI7989851.1"/>
    </source>
</evidence>
<accession>A0ACC0FPF2</accession>